<comment type="caution">
    <text evidence="2">The sequence shown here is derived from an EMBL/GenBank/DDBJ whole genome shotgun (WGS) entry which is preliminary data.</text>
</comment>
<reference evidence="2 3" key="1">
    <citation type="submission" date="2016-06" db="EMBL/GenBank/DDBJ databases">
        <authorList>
            <person name="Kjaerup R.B."/>
            <person name="Dalgaard T.S."/>
            <person name="Juul-Madsen H.R."/>
        </authorList>
    </citation>
    <scope>NUCLEOTIDE SEQUENCE [LARGE SCALE GENOMIC DNA]</scope>
    <source>
        <strain evidence="2 3">373-A1</strain>
    </source>
</reference>
<evidence type="ECO:0000313" key="3">
    <source>
        <dbReference type="Proteomes" id="UP000092714"/>
    </source>
</evidence>
<dbReference type="OrthoDB" id="1875420at2"/>
<keyword evidence="1" id="KW-0812">Transmembrane</keyword>
<keyword evidence="3" id="KW-1185">Reference proteome</keyword>
<dbReference type="Proteomes" id="UP000092714">
    <property type="component" value="Unassembled WGS sequence"/>
</dbReference>
<gene>
    <name evidence="2" type="ORF">CP373A1_08230</name>
</gene>
<dbReference type="RefSeq" id="WP_027098157.1">
    <property type="nucleotide sequence ID" value="NZ_MAPZ01000019.1"/>
</dbReference>
<dbReference type="Gene3D" id="2.60.40.1730">
    <property type="entry name" value="tricorn interacting facor f3 domain"/>
    <property type="match status" value="1"/>
</dbReference>
<evidence type="ECO:0000313" key="2">
    <source>
        <dbReference type="EMBL" id="OBY10493.1"/>
    </source>
</evidence>
<dbReference type="AlphaFoldDB" id="A0A1B8RNU9"/>
<feature type="transmembrane region" description="Helical" evidence="1">
    <location>
        <begin position="15"/>
        <end position="32"/>
    </location>
</feature>
<name>A0A1B8RNU9_9CLOT</name>
<evidence type="ECO:0000256" key="1">
    <source>
        <dbReference type="SAM" id="Phobius"/>
    </source>
</evidence>
<organism evidence="2 3">
    <name type="scientific">Clostridium paraputrificum</name>
    <dbReference type="NCBI Taxonomy" id="29363"/>
    <lineage>
        <taxon>Bacteria</taxon>
        <taxon>Bacillati</taxon>
        <taxon>Bacillota</taxon>
        <taxon>Clostridia</taxon>
        <taxon>Eubacteriales</taxon>
        <taxon>Clostridiaceae</taxon>
        <taxon>Clostridium</taxon>
    </lineage>
</organism>
<dbReference type="eggNOG" id="ENOG5030DWH">
    <property type="taxonomic scope" value="Bacteria"/>
</dbReference>
<accession>A0A1B8RNU9</accession>
<dbReference type="InterPro" id="IPR042097">
    <property type="entry name" value="Aminopeptidase_N-like_N_sf"/>
</dbReference>
<feature type="transmembrane region" description="Helical" evidence="1">
    <location>
        <begin position="88"/>
        <end position="110"/>
    </location>
</feature>
<proteinExistence type="predicted"/>
<keyword evidence="1" id="KW-0472">Membrane</keyword>
<sequence length="379" mass="43833">MGLGLLIGKFIKIDIIKYILILLLFMGINNFYKNTNVLAPLYHIDMVQSTFELISTGSVFKSHIIIYTLIIILSLILLYIGEGEGKKGLISVKSIICTVVVIGIISLIILNTKKFEPVEYSVATDNIGILYDENKENNDGFNILEYDMKININKEFKNDCNIKIEVVNDNLSTIKLKLFNKLEVTELSLNNKDISFERDGDNIIINRDTYDRTLNINIKYKGIINTFGEREGKKYFSNSSSIFLADYFEWYPKGEYRGYDKKYSLNIIKSGNKKIYSNLNSTSAGKYEGRDKEIFLVMGNIEEKKYDNHTYVGNIELIDSREKVEVVNSIFNEDEISMLNEKTNIIFTPRSDKQYLVRNIYKDYVLIGELDFQNKIYRN</sequence>
<keyword evidence="1" id="KW-1133">Transmembrane helix</keyword>
<dbReference type="EMBL" id="MAPZ01000019">
    <property type="protein sequence ID" value="OBY10493.1"/>
    <property type="molecule type" value="Genomic_DNA"/>
</dbReference>
<protein>
    <submittedName>
        <fullName evidence="2">Uncharacterized protein</fullName>
    </submittedName>
</protein>
<feature type="transmembrane region" description="Helical" evidence="1">
    <location>
        <begin position="64"/>
        <end position="81"/>
    </location>
</feature>